<dbReference type="InterPro" id="IPR023213">
    <property type="entry name" value="CAT-like_dom_sf"/>
</dbReference>
<dbReference type="Gene3D" id="3.30.559.10">
    <property type="entry name" value="Chloramphenicol acetyltransferase-like domain"/>
    <property type="match status" value="1"/>
</dbReference>
<feature type="region of interest" description="Disordered" evidence="7">
    <location>
        <begin position="200"/>
        <end position="222"/>
    </location>
</feature>
<feature type="region of interest" description="Disordered" evidence="7">
    <location>
        <begin position="131"/>
        <end position="172"/>
    </location>
</feature>
<dbReference type="RefSeq" id="WP_150260748.1">
    <property type="nucleotide sequence ID" value="NZ_CP029189.1"/>
</dbReference>
<evidence type="ECO:0000256" key="2">
    <source>
        <dbReference type="ARBA" id="ARBA00007317"/>
    </source>
</evidence>
<comment type="cofactor">
    <cofactor evidence="1 6">
        <name>(R)-lipoate</name>
        <dbReference type="ChEBI" id="CHEBI:83088"/>
    </cofactor>
</comment>
<name>A0A5P2DXB3_STRVZ</name>
<feature type="domain" description="Peripheral subunit-binding (PSBD)" evidence="9">
    <location>
        <begin position="165"/>
        <end position="202"/>
    </location>
</feature>
<comment type="similarity">
    <text evidence="2 6">Belongs to the 2-oxoacid dehydrogenase family.</text>
</comment>
<dbReference type="EC" id="2.3.1.-" evidence="6"/>
<dbReference type="InterPro" id="IPR004167">
    <property type="entry name" value="PSBD"/>
</dbReference>
<dbReference type="CDD" id="cd06849">
    <property type="entry name" value="lipoyl_domain"/>
    <property type="match status" value="1"/>
</dbReference>
<dbReference type="InterPro" id="IPR036625">
    <property type="entry name" value="E3-bd_dom_sf"/>
</dbReference>
<keyword evidence="5 6" id="KW-0012">Acyltransferase</keyword>
<dbReference type="InterPro" id="IPR003016">
    <property type="entry name" value="2-oxoA_DH_lipoyl-BS"/>
</dbReference>
<keyword evidence="4 6" id="KW-0450">Lipoyl</keyword>
<sequence>MADFTMPSLGADMDEGTLVEWLVGPGDDVTKGDVVAVVETAKSTIEVECFDSGTVGALLVDPGTTVPVGTRLAVIDTGSEPPAAVPAPAPAPAPAKQPAAPASEPQAAPGLTTTGSGDAVSTPLVRHLAERKGIDLSSVHGSGKGGRITRSDVEHAPADGPHRVKASPLARRLAQSSGIDLSALRGTGQGGTIRADDVRAAAAGPPAPAVESHAQARPSSATAAPAYPARAAIAALMSRANREIPHYYLSTKIDLAVAMAWMRDRNADRPVAERLVPAALLLKSVALAARQVPELNGYWKDEAFMPSDTVRLGVAVSLRGGGLVAPALADADTMSLPELMATLKGLVSRARGGRLRASETADPTLTVTNLGDQGVEAVFGMIYPPQVALVGLGRVIEQPVAVDGMLTVHPTVTATLSADHRASDGATGARFLTYIDRLLQRPEEL</sequence>
<feature type="compositionally biased region" description="Low complexity" evidence="7">
    <location>
        <begin position="96"/>
        <end position="109"/>
    </location>
</feature>
<feature type="compositionally biased region" description="Basic and acidic residues" evidence="7">
    <location>
        <begin position="149"/>
        <end position="162"/>
    </location>
</feature>
<evidence type="ECO:0000256" key="1">
    <source>
        <dbReference type="ARBA" id="ARBA00001938"/>
    </source>
</evidence>
<evidence type="ECO:0000256" key="5">
    <source>
        <dbReference type="ARBA" id="ARBA00023315"/>
    </source>
</evidence>
<dbReference type="EMBL" id="CP029189">
    <property type="protein sequence ID" value="QES57891.1"/>
    <property type="molecule type" value="Genomic_DNA"/>
</dbReference>
<evidence type="ECO:0000259" key="9">
    <source>
        <dbReference type="PROSITE" id="PS51826"/>
    </source>
</evidence>
<feature type="domain" description="Lipoyl-binding" evidence="8">
    <location>
        <begin position="1"/>
        <end position="76"/>
    </location>
</feature>
<dbReference type="PANTHER" id="PTHR43178">
    <property type="entry name" value="DIHYDROLIPOAMIDE ACETYLTRANSFERASE COMPONENT OF PYRUVATE DEHYDROGENASE COMPLEX"/>
    <property type="match status" value="1"/>
</dbReference>
<dbReference type="Gene3D" id="2.40.50.100">
    <property type="match status" value="1"/>
</dbReference>
<dbReference type="PANTHER" id="PTHR43178:SF5">
    <property type="entry name" value="LIPOAMIDE ACYLTRANSFERASE COMPONENT OF BRANCHED-CHAIN ALPHA-KETO ACID DEHYDROGENASE COMPLEX, MITOCHONDRIAL"/>
    <property type="match status" value="1"/>
</dbReference>
<dbReference type="Pfam" id="PF00198">
    <property type="entry name" value="2-oxoacid_dh"/>
    <property type="match status" value="1"/>
</dbReference>
<evidence type="ECO:0000256" key="6">
    <source>
        <dbReference type="RuleBase" id="RU003423"/>
    </source>
</evidence>
<dbReference type="OrthoDB" id="9805770at2"/>
<dbReference type="GO" id="GO:0016407">
    <property type="term" value="F:acetyltransferase activity"/>
    <property type="evidence" value="ECO:0007669"/>
    <property type="project" value="TreeGrafter"/>
</dbReference>
<dbReference type="Pfam" id="PF00364">
    <property type="entry name" value="Biotin_lipoyl"/>
    <property type="match status" value="1"/>
</dbReference>
<dbReference type="GO" id="GO:0005737">
    <property type="term" value="C:cytoplasm"/>
    <property type="evidence" value="ECO:0007669"/>
    <property type="project" value="TreeGrafter"/>
</dbReference>
<dbReference type="PROSITE" id="PS50968">
    <property type="entry name" value="BIOTINYL_LIPOYL"/>
    <property type="match status" value="1"/>
</dbReference>
<dbReference type="SUPFAM" id="SSF47005">
    <property type="entry name" value="Peripheral subunit-binding domain of 2-oxo acid dehydrogenase complex"/>
    <property type="match status" value="2"/>
</dbReference>
<reference evidence="10 11" key="1">
    <citation type="submission" date="2018-05" db="EMBL/GenBank/DDBJ databases">
        <title>Streptomyces venezuelae.</title>
        <authorList>
            <person name="Kim W."/>
            <person name="Lee N."/>
            <person name="Cho B.-K."/>
        </authorList>
    </citation>
    <scope>NUCLEOTIDE SEQUENCE [LARGE SCALE GENOMIC DNA]</scope>
    <source>
        <strain evidence="10 11">ATCC 21018</strain>
    </source>
</reference>
<evidence type="ECO:0000313" key="10">
    <source>
        <dbReference type="EMBL" id="QES57891.1"/>
    </source>
</evidence>
<dbReference type="SUPFAM" id="SSF52777">
    <property type="entry name" value="CoA-dependent acyltransferases"/>
    <property type="match status" value="1"/>
</dbReference>
<evidence type="ECO:0000259" key="8">
    <source>
        <dbReference type="PROSITE" id="PS50968"/>
    </source>
</evidence>
<evidence type="ECO:0000256" key="7">
    <source>
        <dbReference type="SAM" id="MobiDB-lite"/>
    </source>
</evidence>
<feature type="region of interest" description="Disordered" evidence="7">
    <location>
        <begin position="79"/>
        <end position="119"/>
    </location>
</feature>
<dbReference type="AlphaFoldDB" id="A0A5P2DXB3"/>
<evidence type="ECO:0000313" key="11">
    <source>
        <dbReference type="Proteomes" id="UP000324101"/>
    </source>
</evidence>
<evidence type="ECO:0000256" key="4">
    <source>
        <dbReference type="ARBA" id="ARBA00022823"/>
    </source>
</evidence>
<dbReference type="Pfam" id="PF02817">
    <property type="entry name" value="E3_binding"/>
    <property type="match status" value="2"/>
</dbReference>
<feature type="domain" description="Peripheral subunit-binding (PSBD)" evidence="9">
    <location>
        <begin position="120"/>
        <end position="157"/>
    </location>
</feature>
<dbReference type="Gene3D" id="4.10.320.10">
    <property type="entry name" value="E3-binding domain"/>
    <property type="match status" value="2"/>
</dbReference>
<dbReference type="InterPro" id="IPR000089">
    <property type="entry name" value="Biotin_lipoyl"/>
</dbReference>
<dbReference type="GO" id="GO:0031405">
    <property type="term" value="F:lipoic acid binding"/>
    <property type="evidence" value="ECO:0007669"/>
    <property type="project" value="TreeGrafter"/>
</dbReference>
<organism evidence="10 11">
    <name type="scientific">Streptomyces venezuelae</name>
    <dbReference type="NCBI Taxonomy" id="54571"/>
    <lineage>
        <taxon>Bacteria</taxon>
        <taxon>Bacillati</taxon>
        <taxon>Actinomycetota</taxon>
        <taxon>Actinomycetes</taxon>
        <taxon>Kitasatosporales</taxon>
        <taxon>Streptomycetaceae</taxon>
        <taxon>Streptomyces</taxon>
    </lineage>
</organism>
<accession>A0A5P2DXB3</accession>
<dbReference type="InterPro" id="IPR011053">
    <property type="entry name" value="Single_hybrid_motif"/>
</dbReference>
<protein>
    <recommendedName>
        <fullName evidence="6">Dihydrolipoamide acetyltransferase component of pyruvate dehydrogenase complex</fullName>
        <ecNumber evidence="6">2.3.1.-</ecNumber>
    </recommendedName>
</protein>
<proteinExistence type="inferred from homology"/>
<dbReference type="PROSITE" id="PS51826">
    <property type="entry name" value="PSBD"/>
    <property type="match status" value="2"/>
</dbReference>
<keyword evidence="3 6" id="KW-0808">Transferase</keyword>
<dbReference type="PROSITE" id="PS00189">
    <property type="entry name" value="LIPOYL"/>
    <property type="match status" value="1"/>
</dbReference>
<dbReference type="InterPro" id="IPR050743">
    <property type="entry name" value="2-oxoacid_DH_E2_comp"/>
</dbReference>
<dbReference type="InterPro" id="IPR001078">
    <property type="entry name" value="2-oxoacid_DH_actylTfrase"/>
</dbReference>
<gene>
    <name evidence="10" type="ORF">DEJ51_30160</name>
</gene>
<dbReference type="Proteomes" id="UP000324101">
    <property type="component" value="Chromosome"/>
</dbReference>
<feature type="compositionally biased region" description="Pro residues" evidence="7">
    <location>
        <begin position="83"/>
        <end position="95"/>
    </location>
</feature>
<evidence type="ECO:0000256" key="3">
    <source>
        <dbReference type="ARBA" id="ARBA00022679"/>
    </source>
</evidence>
<dbReference type="SUPFAM" id="SSF51230">
    <property type="entry name" value="Single hybrid motif"/>
    <property type="match status" value="1"/>
</dbReference>